<dbReference type="AlphaFoldDB" id="A0A562VMP8"/>
<dbReference type="Proteomes" id="UP000319449">
    <property type="component" value="Unassembled WGS sequence"/>
</dbReference>
<dbReference type="OrthoDB" id="5397989at2"/>
<dbReference type="RefSeq" id="WP_145022396.1">
    <property type="nucleotide sequence ID" value="NZ_VLLN01000011.1"/>
</dbReference>
<dbReference type="PANTHER" id="PTHR39341">
    <property type="entry name" value="BSL7085 PROTEIN"/>
    <property type="match status" value="1"/>
</dbReference>
<gene>
    <name evidence="2" type="ORF">JN12_02126</name>
</gene>
<dbReference type="InterPro" id="IPR038062">
    <property type="entry name" value="ScdA-like_N_sf"/>
</dbReference>
<dbReference type="EMBL" id="VLLN01000011">
    <property type="protein sequence ID" value="TWJ19179.1"/>
    <property type="molecule type" value="Genomic_DNA"/>
</dbReference>
<dbReference type="NCBIfam" id="TIGR03980">
    <property type="entry name" value="prismane_assoc"/>
    <property type="match status" value="1"/>
</dbReference>
<dbReference type="SUPFAM" id="SSF140683">
    <property type="entry name" value="SP0561-like"/>
    <property type="match status" value="1"/>
</dbReference>
<dbReference type="PANTHER" id="PTHR39341:SF1">
    <property type="entry name" value="DUF1858 DOMAIN-CONTAINING PROTEIN"/>
    <property type="match status" value="1"/>
</dbReference>
<reference evidence="2 3" key="1">
    <citation type="submission" date="2019-07" db="EMBL/GenBank/DDBJ databases">
        <title>Genomic Encyclopedia of Archaeal and Bacterial Type Strains, Phase II (KMG-II): from individual species to whole genera.</title>
        <authorList>
            <person name="Goeker M."/>
        </authorList>
    </citation>
    <scope>NUCLEOTIDE SEQUENCE [LARGE SCALE GENOMIC DNA]</scope>
    <source>
        <strain evidence="2 3">ATCC BAA-1139</strain>
    </source>
</reference>
<dbReference type="InterPro" id="IPR015077">
    <property type="entry name" value="DUF1858"/>
</dbReference>
<evidence type="ECO:0000313" key="3">
    <source>
        <dbReference type="Proteomes" id="UP000319449"/>
    </source>
</evidence>
<protein>
    <submittedName>
        <fullName evidence="2">Hybrid cluster-associated redox disulfide protein</fullName>
    </submittedName>
</protein>
<comment type="caution">
    <text evidence="2">The sequence shown here is derived from an EMBL/GenBank/DDBJ whole genome shotgun (WGS) entry which is preliminary data.</text>
</comment>
<keyword evidence="3" id="KW-1185">Reference proteome</keyword>
<evidence type="ECO:0000313" key="2">
    <source>
        <dbReference type="EMBL" id="TWJ19179.1"/>
    </source>
</evidence>
<proteinExistence type="predicted"/>
<name>A0A562VMP8_9BACT</name>
<organism evidence="2 3">
    <name type="scientific">Geobacter argillaceus</name>
    <dbReference type="NCBI Taxonomy" id="345631"/>
    <lineage>
        <taxon>Bacteria</taxon>
        <taxon>Pseudomonadati</taxon>
        <taxon>Thermodesulfobacteriota</taxon>
        <taxon>Desulfuromonadia</taxon>
        <taxon>Geobacterales</taxon>
        <taxon>Geobacteraceae</taxon>
        <taxon>Geobacter</taxon>
    </lineage>
</organism>
<evidence type="ECO:0000259" key="1">
    <source>
        <dbReference type="Pfam" id="PF08984"/>
    </source>
</evidence>
<dbReference type="InterPro" id="IPR023883">
    <property type="entry name" value="CHP03980_redox-disulphide"/>
</dbReference>
<dbReference type="Pfam" id="PF08984">
    <property type="entry name" value="DUF1858"/>
    <property type="match status" value="1"/>
</dbReference>
<sequence length="66" mass="7132">MSDKFTKDMTFAQALRTSPEVARVLAKYNLGCIGCMGAQNESLEQGCNAHGLDVNEILKDLNAIAD</sequence>
<accession>A0A562VMP8</accession>
<feature type="domain" description="DUF1858" evidence="1">
    <location>
        <begin position="6"/>
        <end position="57"/>
    </location>
</feature>
<dbReference type="Gene3D" id="1.10.3910.10">
    <property type="entry name" value="SP0561-like"/>
    <property type="match status" value="1"/>
</dbReference>